<sequence>MGRGTLNKFGAAVHQNYLCMKMPGPAGVITVCGDQDAERRIDYGHSPHSDAKMIHAVGNHEANEAKAPAGVRPARAEAEGGTHAVAVDPAHLEPVFQIGDSLSLEAEAVIIKVLQDNMDMFAWSPAY</sequence>
<proteinExistence type="predicted"/>
<dbReference type="Proteomes" id="UP000479710">
    <property type="component" value="Unassembled WGS sequence"/>
</dbReference>
<evidence type="ECO:0000313" key="1">
    <source>
        <dbReference type="EMBL" id="KAF0932893.1"/>
    </source>
</evidence>
<dbReference type="AlphaFoldDB" id="A0A6G1F7R2"/>
<dbReference type="OrthoDB" id="1937476at2759"/>
<keyword evidence="2" id="KW-1185">Reference proteome</keyword>
<comment type="caution">
    <text evidence="1">The sequence shown here is derived from an EMBL/GenBank/DDBJ whole genome shotgun (WGS) entry which is preliminary data.</text>
</comment>
<name>A0A6G1F7R2_9ORYZ</name>
<gene>
    <name evidence="1" type="ORF">E2562_013093</name>
</gene>
<reference evidence="1 2" key="1">
    <citation type="submission" date="2019-11" db="EMBL/GenBank/DDBJ databases">
        <title>Whole genome sequence of Oryza granulata.</title>
        <authorList>
            <person name="Li W."/>
        </authorList>
    </citation>
    <scope>NUCLEOTIDE SEQUENCE [LARGE SCALE GENOMIC DNA]</scope>
    <source>
        <strain evidence="2">cv. Menghai</strain>
        <tissue evidence="1">Leaf</tissue>
    </source>
</reference>
<organism evidence="1 2">
    <name type="scientific">Oryza meyeriana var. granulata</name>
    <dbReference type="NCBI Taxonomy" id="110450"/>
    <lineage>
        <taxon>Eukaryota</taxon>
        <taxon>Viridiplantae</taxon>
        <taxon>Streptophyta</taxon>
        <taxon>Embryophyta</taxon>
        <taxon>Tracheophyta</taxon>
        <taxon>Spermatophyta</taxon>
        <taxon>Magnoliopsida</taxon>
        <taxon>Liliopsida</taxon>
        <taxon>Poales</taxon>
        <taxon>Poaceae</taxon>
        <taxon>BOP clade</taxon>
        <taxon>Oryzoideae</taxon>
        <taxon>Oryzeae</taxon>
        <taxon>Oryzinae</taxon>
        <taxon>Oryza</taxon>
        <taxon>Oryza meyeriana</taxon>
    </lineage>
</organism>
<dbReference type="EMBL" id="SPHZ02000001">
    <property type="protein sequence ID" value="KAF0932893.1"/>
    <property type="molecule type" value="Genomic_DNA"/>
</dbReference>
<evidence type="ECO:0000313" key="2">
    <source>
        <dbReference type="Proteomes" id="UP000479710"/>
    </source>
</evidence>
<protein>
    <submittedName>
        <fullName evidence="1">Uncharacterized protein</fullName>
    </submittedName>
</protein>
<accession>A0A6G1F7R2</accession>